<dbReference type="Pfam" id="PF07715">
    <property type="entry name" value="Plug"/>
    <property type="match status" value="1"/>
</dbReference>
<keyword evidence="4" id="KW-0732">Signal</keyword>
<dbReference type="SUPFAM" id="SSF49464">
    <property type="entry name" value="Carboxypeptidase regulatory domain-like"/>
    <property type="match status" value="1"/>
</dbReference>
<evidence type="ECO:0000256" key="4">
    <source>
        <dbReference type="SAM" id="SignalP"/>
    </source>
</evidence>
<dbReference type="RefSeq" id="WP_190327904.1">
    <property type="nucleotide sequence ID" value="NZ_CP061171.1"/>
</dbReference>
<dbReference type="EMBL" id="CP061171">
    <property type="protein sequence ID" value="QNR85470.1"/>
    <property type="molecule type" value="Genomic_DNA"/>
</dbReference>
<dbReference type="Gene3D" id="2.40.170.20">
    <property type="entry name" value="TonB-dependent receptor, beta-barrel domain"/>
    <property type="match status" value="1"/>
</dbReference>
<dbReference type="PANTHER" id="PTHR40980">
    <property type="entry name" value="PLUG DOMAIN-CONTAINING PROTEIN"/>
    <property type="match status" value="1"/>
</dbReference>
<feature type="domain" description="TonB-dependent receptor plug" evidence="5">
    <location>
        <begin position="135"/>
        <end position="236"/>
    </location>
</feature>
<evidence type="ECO:0000256" key="1">
    <source>
        <dbReference type="ARBA" id="ARBA00004442"/>
    </source>
</evidence>
<name>A0ABX6TQ35_9SPHI</name>
<comment type="subcellular location">
    <subcellularLocation>
        <location evidence="1">Cell outer membrane</location>
    </subcellularLocation>
</comment>
<dbReference type="InterPro" id="IPR012910">
    <property type="entry name" value="Plug_dom"/>
</dbReference>
<evidence type="ECO:0000313" key="8">
    <source>
        <dbReference type="Proteomes" id="UP000516439"/>
    </source>
</evidence>
<dbReference type="InterPro" id="IPR036942">
    <property type="entry name" value="Beta-barrel_TonB_sf"/>
</dbReference>
<evidence type="ECO:0000313" key="7">
    <source>
        <dbReference type="EMBL" id="QNR85470.1"/>
    </source>
</evidence>
<feature type="signal peptide" evidence="4">
    <location>
        <begin position="1"/>
        <end position="25"/>
    </location>
</feature>
<dbReference type="Gene3D" id="2.60.40.1120">
    <property type="entry name" value="Carboxypeptidase-like, regulatory domain"/>
    <property type="match status" value="1"/>
</dbReference>
<evidence type="ECO:0000259" key="6">
    <source>
        <dbReference type="Pfam" id="PF14905"/>
    </source>
</evidence>
<keyword evidence="8" id="KW-1185">Reference proteome</keyword>
<feature type="domain" description="Outer membrane protein beta-barrel" evidence="6">
    <location>
        <begin position="575"/>
        <end position="906"/>
    </location>
</feature>
<evidence type="ECO:0000259" key="5">
    <source>
        <dbReference type="Pfam" id="PF07715"/>
    </source>
</evidence>
<dbReference type="InterPro" id="IPR008969">
    <property type="entry name" value="CarboxyPept-like_regulatory"/>
</dbReference>
<dbReference type="SUPFAM" id="SSF56935">
    <property type="entry name" value="Porins"/>
    <property type="match status" value="1"/>
</dbReference>
<feature type="chain" id="PRO_5046877326" evidence="4">
    <location>
        <begin position="26"/>
        <end position="927"/>
    </location>
</feature>
<reference evidence="7 8" key="1">
    <citation type="submission" date="2020-09" db="EMBL/GenBank/DDBJ databases">
        <title>Pedobacter sp. SW-16 isolated from soil near Yeocheon.</title>
        <authorList>
            <person name="Im H.S."/>
            <person name="Joung Y."/>
            <person name="Lee S.-S."/>
        </authorList>
    </citation>
    <scope>NUCLEOTIDE SEQUENCE [LARGE SCALE GENOMIC DNA]</scope>
    <source>
        <strain evidence="7 8">SW-16</strain>
    </source>
</reference>
<dbReference type="PANTHER" id="PTHR40980:SF5">
    <property type="entry name" value="TONB-DEPENDENT RECEPTOR"/>
    <property type="match status" value="1"/>
</dbReference>
<keyword evidence="2" id="KW-0472">Membrane</keyword>
<dbReference type="Proteomes" id="UP000516439">
    <property type="component" value="Chromosome"/>
</dbReference>
<proteinExistence type="predicted"/>
<sequence>MELLNSFKRAALTVFALTISILSYAQTGKISGKVSDQKTGETLIGVTVKISATTKGTSTDIEGRYVIGGLTPGKYAIEVSYVGYASKNVTEVEVKDNASTTLDVLLSEANTQKLNEVVITGSASKESINTLYANQKSSISISSGISAELIKRSPDRNTSEVLKRVSGASIQDNKFVIVRGLSDRYNSAMLNNSMLPNTEVDKRAFSFDILPSNLIDAIVINKTASPDIPADFSGGVVQVTTKDFPVNTFLNVSLGTSYNTQSTFKDFLSSPKSGNEVFGFYNKDRDIPSGFPSAKGYQALANGANETFTLSRLFKNNWGYKSAKSTLGPNFQLNYGTSKVFEDQSKFGAVLSLTYRYDERLKTSDQKAYVGQALGDVFHDDMYNFNTNIGALANFAYSWGNNKISFKNLYNRVLENQFTYRVGKDDAGGEFIRTGDYLLQRSLMSNQLTGEHLLSTESKIKIDWNLNYANTDRKEPGYKRMDYSKDGIASVQTGSAVAGLAGNFSSVLNENAYGGAVNLTFPVKLFRDNNKIKAGYFGQYRERDFSARVIGFIRNGNFDTSLLSLPQDQIFSPENIRANGFVLNEITNGSDQYQANSFLNAGYVMFDGYLTEKLRLGIGARLESYKLSLTSEDNGKPVNIDSTATNLLPSANLIYNLNDKQNIRLSGSQTIGRAEFRELAPFPFYDFNKNVNVRGNAGLKQSKTTNIDLGYAIYPSSGETFSISTFYKYFDSPIEQTLQLGTSGRSLSYANSASATVYGAELEVRKSLKFIGEGFKNFTFNANGSYIKSKVQVSRLVNAQGTRPLQGQSPYLINGGISYASAVENSTGVTILYNRVGPRIWAIGNVEDPDIYEYSRNILDLQVSQKFAKSRGEVKVNYSDIFNNKAYFYQKVKGSDPNASFDKKTDNINIADRFGSTISLTLSYKFK</sequence>
<evidence type="ECO:0000256" key="3">
    <source>
        <dbReference type="ARBA" id="ARBA00023237"/>
    </source>
</evidence>
<organism evidence="7 8">
    <name type="scientific">Pedobacter riviphilus</name>
    <dbReference type="NCBI Taxonomy" id="2766984"/>
    <lineage>
        <taxon>Bacteria</taxon>
        <taxon>Pseudomonadati</taxon>
        <taxon>Bacteroidota</taxon>
        <taxon>Sphingobacteriia</taxon>
        <taxon>Sphingobacteriales</taxon>
        <taxon>Sphingobacteriaceae</taxon>
        <taxon>Pedobacter</taxon>
    </lineage>
</organism>
<gene>
    <name evidence="7" type="ORF">H9N25_03025</name>
</gene>
<dbReference type="InterPro" id="IPR037066">
    <property type="entry name" value="Plug_dom_sf"/>
</dbReference>
<dbReference type="Pfam" id="PF14905">
    <property type="entry name" value="OMP_b-brl_3"/>
    <property type="match status" value="1"/>
</dbReference>
<dbReference type="InterPro" id="IPR041700">
    <property type="entry name" value="OMP_b-brl_3"/>
</dbReference>
<evidence type="ECO:0000256" key="2">
    <source>
        <dbReference type="ARBA" id="ARBA00023136"/>
    </source>
</evidence>
<keyword evidence="3" id="KW-0998">Cell outer membrane</keyword>
<dbReference type="Pfam" id="PF13715">
    <property type="entry name" value="CarbopepD_reg_2"/>
    <property type="match status" value="1"/>
</dbReference>
<accession>A0ABX6TQ35</accession>
<protein>
    <submittedName>
        <fullName evidence="7">Outer membrane beta-barrel protein</fullName>
    </submittedName>
</protein>
<dbReference type="Gene3D" id="2.170.130.10">
    <property type="entry name" value="TonB-dependent receptor, plug domain"/>
    <property type="match status" value="1"/>
</dbReference>